<dbReference type="PANTHER" id="PTHR34580:SF3">
    <property type="entry name" value="PROTEIN PAFB"/>
    <property type="match status" value="1"/>
</dbReference>
<keyword evidence="2" id="KW-0804">Transcription</keyword>
<dbReference type="RefSeq" id="WP_184863782.1">
    <property type="nucleotide sequence ID" value="NZ_JACHLK010000016.1"/>
</dbReference>
<dbReference type="Pfam" id="PF13280">
    <property type="entry name" value="WYL"/>
    <property type="match status" value="1"/>
</dbReference>
<organism evidence="4 5">
    <name type="scientific">Acidovorax soli</name>
    <dbReference type="NCBI Taxonomy" id="592050"/>
    <lineage>
        <taxon>Bacteria</taxon>
        <taxon>Pseudomonadati</taxon>
        <taxon>Pseudomonadota</taxon>
        <taxon>Betaproteobacteria</taxon>
        <taxon>Burkholderiales</taxon>
        <taxon>Comamonadaceae</taxon>
        <taxon>Acidovorax</taxon>
    </lineage>
</organism>
<dbReference type="InterPro" id="IPR036390">
    <property type="entry name" value="WH_DNA-bd_sf"/>
</dbReference>
<name>A0A7X0PJM9_9BURK</name>
<protein>
    <submittedName>
        <fullName evidence="4">Putative DNA-binding transcriptional regulator YafY</fullName>
    </submittedName>
</protein>
<reference evidence="4 5" key="1">
    <citation type="submission" date="2020-08" db="EMBL/GenBank/DDBJ databases">
        <title>Functional genomics of gut bacteria from endangered species of beetles.</title>
        <authorList>
            <person name="Carlos-Shanley C."/>
        </authorList>
    </citation>
    <scope>NUCLEOTIDE SEQUENCE [LARGE SCALE GENOMIC DNA]</scope>
    <source>
        <strain evidence="4 5">S00198</strain>
    </source>
</reference>
<dbReference type="EMBL" id="JACHLK010000016">
    <property type="protein sequence ID" value="MBB6563111.1"/>
    <property type="molecule type" value="Genomic_DNA"/>
</dbReference>
<dbReference type="Proteomes" id="UP000575083">
    <property type="component" value="Unassembled WGS sequence"/>
</dbReference>
<accession>A0A7X0PJM9</accession>
<dbReference type="PIRSF" id="PIRSF016838">
    <property type="entry name" value="PafC"/>
    <property type="match status" value="1"/>
</dbReference>
<dbReference type="GO" id="GO:0003700">
    <property type="term" value="F:DNA-binding transcription factor activity"/>
    <property type="evidence" value="ECO:0007669"/>
    <property type="project" value="InterPro"/>
</dbReference>
<dbReference type="Gene3D" id="1.10.10.10">
    <property type="entry name" value="Winged helix-like DNA-binding domain superfamily/Winged helix DNA-binding domain"/>
    <property type="match status" value="1"/>
</dbReference>
<sequence>MTSPTTRVLSVLELLQARGAMSGTELAQRLEVDGRTLRRYIRKLEDLGIPVVAERGRYGAYRLMPGFKLPPMVFTDDEALALSVGLLAARRLGLAEAAPAVESARAKLERVMPEPLQRRTRALGDTVQLDLAHPDAPADNRALFTLSAAAHARQRVQLAYRTPQGEASERAFDTYGLAWRGGRWYAVGHCHLRGGLRSFRLDRVLSVQPLPASFGVPEDFDAVRHLALGVASLPRAFSVQVLLRTDLATAREELFDAIGLFAPQDGGGVLLHSQVDDLAWYARQLARLSFDFEVLHPPALRDALVECAQALLRKAGPARAAPGL</sequence>
<keyword evidence="5" id="KW-1185">Reference proteome</keyword>
<dbReference type="InterPro" id="IPR001034">
    <property type="entry name" value="DeoR_HTH"/>
</dbReference>
<dbReference type="InterPro" id="IPR013196">
    <property type="entry name" value="HTH_11"/>
</dbReference>
<dbReference type="PROSITE" id="PS52050">
    <property type="entry name" value="WYL"/>
    <property type="match status" value="1"/>
</dbReference>
<dbReference type="SUPFAM" id="SSF46785">
    <property type="entry name" value="Winged helix' DNA-binding domain"/>
    <property type="match status" value="1"/>
</dbReference>
<dbReference type="Pfam" id="PF25583">
    <property type="entry name" value="WCX"/>
    <property type="match status" value="1"/>
</dbReference>
<evidence type="ECO:0000256" key="1">
    <source>
        <dbReference type="ARBA" id="ARBA00023015"/>
    </source>
</evidence>
<feature type="domain" description="HTH deoR-type" evidence="3">
    <location>
        <begin position="4"/>
        <end position="62"/>
    </location>
</feature>
<dbReference type="InterPro" id="IPR028349">
    <property type="entry name" value="PafC-like"/>
</dbReference>
<dbReference type="PROSITE" id="PS51000">
    <property type="entry name" value="HTH_DEOR_2"/>
    <property type="match status" value="1"/>
</dbReference>
<dbReference type="InterPro" id="IPR036388">
    <property type="entry name" value="WH-like_DNA-bd_sf"/>
</dbReference>
<proteinExistence type="predicted"/>
<gene>
    <name evidence="4" type="ORF">HNP48_005828</name>
</gene>
<dbReference type="Pfam" id="PF08279">
    <property type="entry name" value="HTH_11"/>
    <property type="match status" value="1"/>
</dbReference>
<dbReference type="AlphaFoldDB" id="A0A7X0PJM9"/>
<dbReference type="InterPro" id="IPR057727">
    <property type="entry name" value="WCX_dom"/>
</dbReference>
<dbReference type="GO" id="GO:0003677">
    <property type="term" value="F:DNA binding"/>
    <property type="evidence" value="ECO:0007669"/>
    <property type="project" value="UniProtKB-KW"/>
</dbReference>
<dbReference type="PANTHER" id="PTHR34580">
    <property type="match status" value="1"/>
</dbReference>
<dbReference type="InterPro" id="IPR051534">
    <property type="entry name" value="CBASS_pafABC_assoc_protein"/>
</dbReference>
<keyword evidence="1" id="KW-0805">Transcription regulation</keyword>
<dbReference type="InterPro" id="IPR026881">
    <property type="entry name" value="WYL_dom"/>
</dbReference>
<comment type="caution">
    <text evidence="4">The sequence shown here is derived from an EMBL/GenBank/DDBJ whole genome shotgun (WGS) entry which is preliminary data.</text>
</comment>
<evidence type="ECO:0000259" key="3">
    <source>
        <dbReference type="PROSITE" id="PS51000"/>
    </source>
</evidence>
<keyword evidence="4" id="KW-0238">DNA-binding</keyword>
<evidence type="ECO:0000313" key="5">
    <source>
        <dbReference type="Proteomes" id="UP000575083"/>
    </source>
</evidence>
<evidence type="ECO:0000313" key="4">
    <source>
        <dbReference type="EMBL" id="MBB6563111.1"/>
    </source>
</evidence>
<evidence type="ECO:0000256" key="2">
    <source>
        <dbReference type="ARBA" id="ARBA00023163"/>
    </source>
</evidence>